<gene>
    <name evidence="2" type="ORF">EHS15_15510</name>
</gene>
<dbReference type="RefSeq" id="WP_135761455.1">
    <property type="nucleotide sequence ID" value="NZ_RQHW01000047.1"/>
</dbReference>
<dbReference type="PANTHER" id="PTHR40057">
    <property type="entry name" value="SLR1162 PROTEIN"/>
    <property type="match status" value="1"/>
</dbReference>
<dbReference type="OrthoDB" id="1494254at2"/>
<feature type="transmembrane region" description="Helical" evidence="1">
    <location>
        <begin position="128"/>
        <end position="151"/>
    </location>
</feature>
<keyword evidence="1" id="KW-1133">Transmembrane helix</keyword>
<keyword evidence="1" id="KW-0472">Membrane</keyword>
<evidence type="ECO:0000256" key="1">
    <source>
        <dbReference type="SAM" id="Phobius"/>
    </source>
</evidence>
<proteinExistence type="predicted"/>
<dbReference type="InterPro" id="IPR038762">
    <property type="entry name" value="ABM_predict"/>
</dbReference>
<dbReference type="GO" id="GO:0004497">
    <property type="term" value="F:monooxygenase activity"/>
    <property type="evidence" value="ECO:0007669"/>
    <property type="project" value="UniProtKB-KW"/>
</dbReference>
<protein>
    <submittedName>
        <fullName evidence="2">Antibiotic biosynthesis monooxygenase</fullName>
    </submittedName>
</protein>
<name>A0A4R9LWU8_9LEPT</name>
<keyword evidence="3" id="KW-1185">Reference proteome</keyword>
<keyword evidence="2" id="KW-0560">Oxidoreductase</keyword>
<evidence type="ECO:0000313" key="2">
    <source>
        <dbReference type="EMBL" id="TGN18773.1"/>
    </source>
</evidence>
<dbReference type="PANTHER" id="PTHR40057:SF1">
    <property type="entry name" value="SLR1162 PROTEIN"/>
    <property type="match status" value="1"/>
</dbReference>
<dbReference type="Gene3D" id="3.30.70.100">
    <property type="match status" value="1"/>
</dbReference>
<sequence length="192" mass="22186">MTKQYEEKKTSGASAVITHQILEGKENEYEAWLNRIAPICKQSKGHLDWQIIRPISHLTTTYTVVIRFDSVENLSGWMTSLERSKLIEEVSSLLTTVDRYSIQKGLDFLFAAPSEETPKVPVRWKQFLVTWSAIFPLVNLVPLGLLPILRFSKIPQNQLLDSLLITGTIVSLMVYLIMPIYTKRIKNWLYRF</sequence>
<keyword evidence="1" id="KW-0812">Transmembrane</keyword>
<dbReference type="InterPro" id="IPR011008">
    <property type="entry name" value="Dimeric_a/b-barrel"/>
</dbReference>
<dbReference type="EMBL" id="RQHW01000047">
    <property type="protein sequence ID" value="TGN18773.1"/>
    <property type="molecule type" value="Genomic_DNA"/>
</dbReference>
<keyword evidence="2" id="KW-0503">Monooxygenase</keyword>
<dbReference type="AlphaFoldDB" id="A0A4R9LWU8"/>
<organism evidence="2 3">
    <name type="scientific">Leptospira idonii</name>
    <dbReference type="NCBI Taxonomy" id="1193500"/>
    <lineage>
        <taxon>Bacteria</taxon>
        <taxon>Pseudomonadati</taxon>
        <taxon>Spirochaetota</taxon>
        <taxon>Spirochaetia</taxon>
        <taxon>Leptospirales</taxon>
        <taxon>Leptospiraceae</taxon>
        <taxon>Leptospira</taxon>
    </lineage>
</organism>
<reference evidence="2" key="1">
    <citation type="journal article" date="2019" name="PLoS Negl. Trop. Dis.">
        <title>Revisiting the worldwide diversity of Leptospira species in the environment.</title>
        <authorList>
            <person name="Vincent A.T."/>
            <person name="Schiettekatte O."/>
            <person name="Bourhy P."/>
            <person name="Veyrier F.J."/>
            <person name="Picardeau M."/>
        </authorList>
    </citation>
    <scope>NUCLEOTIDE SEQUENCE [LARGE SCALE GENOMIC DNA]</scope>
    <source>
        <strain evidence="2">201300427</strain>
    </source>
</reference>
<comment type="caution">
    <text evidence="2">The sequence shown here is derived from an EMBL/GenBank/DDBJ whole genome shotgun (WGS) entry which is preliminary data.</text>
</comment>
<feature type="transmembrane region" description="Helical" evidence="1">
    <location>
        <begin position="163"/>
        <end position="182"/>
    </location>
</feature>
<dbReference type="SUPFAM" id="SSF54909">
    <property type="entry name" value="Dimeric alpha+beta barrel"/>
    <property type="match status" value="1"/>
</dbReference>
<accession>A0A4R9LWU8</accession>
<evidence type="ECO:0000313" key="3">
    <source>
        <dbReference type="Proteomes" id="UP000298058"/>
    </source>
</evidence>
<dbReference type="Proteomes" id="UP000298058">
    <property type="component" value="Unassembled WGS sequence"/>
</dbReference>